<dbReference type="InterPro" id="IPR011335">
    <property type="entry name" value="Restrct_endonuc-II-like"/>
</dbReference>
<dbReference type="PANTHER" id="PTHR34039:SF1">
    <property type="entry name" value="UPF0102 PROTEIN YRAN"/>
    <property type="match status" value="1"/>
</dbReference>
<dbReference type="KEGG" id="gom:D7316_00613"/>
<dbReference type="EMBL" id="CP033972">
    <property type="protein sequence ID" value="AZG44033.1"/>
    <property type="molecule type" value="Genomic_DNA"/>
</dbReference>
<dbReference type="Pfam" id="PF02021">
    <property type="entry name" value="UPF0102"/>
    <property type="match status" value="1"/>
</dbReference>
<dbReference type="NCBIfam" id="NF009154">
    <property type="entry name" value="PRK12497.3-3"/>
    <property type="match status" value="1"/>
</dbReference>
<evidence type="ECO:0000313" key="2">
    <source>
        <dbReference type="EMBL" id="AZG44033.1"/>
    </source>
</evidence>
<accession>A0A3G8JG97</accession>
<sequence length="100" mass="11696">MLERNWRNRYGELDLIAVDGSVLVIVEVKTRASKVFDDPAHAVTPLKLARMRRLTQLWLAGHREQWWSEIRFDVVSVQLDSRHPAAVERATVRHHRGVFE</sequence>
<dbReference type="SUPFAM" id="SSF52980">
    <property type="entry name" value="Restriction endonuclease-like"/>
    <property type="match status" value="1"/>
</dbReference>
<dbReference type="GO" id="GO:0003676">
    <property type="term" value="F:nucleic acid binding"/>
    <property type="evidence" value="ECO:0007669"/>
    <property type="project" value="InterPro"/>
</dbReference>
<dbReference type="Proteomes" id="UP000271469">
    <property type="component" value="Chromosome"/>
</dbReference>
<comment type="similarity">
    <text evidence="1">Belongs to the UPF0102 family.</text>
</comment>
<evidence type="ECO:0000256" key="1">
    <source>
        <dbReference type="ARBA" id="ARBA00006738"/>
    </source>
</evidence>
<reference evidence="2 3" key="1">
    <citation type="submission" date="2018-11" db="EMBL/GenBank/DDBJ databases">
        <title>Gordonia insulae sp. nov., isolated from an island soil.</title>
        <authorList>
            <person name="Kim Y.S."/>
            <person name="Kim S.B."/>
        </authorList>
    </citation>
    <scope>NUCLEOTIDE SEQUENCE [LARGE SCALE GENOMIC DNA]</scope>
    <source>
        <strain evidence="2 3">MMS17-SY073</strain>
    </source>
</reference>
<dbReference type="PANTHER" id="PTHR34039">
    <property type="entry name" value="UPF0102 PROTEIN YRAN"/>
    <property type="match status" value="1"/>
</dbReference>
<dbReference type="InterPro" id="IPR011856">
    <property type="entry name" value="tRNA_endonuc-like_dom_sf"/>
</dbReference>
<dbReference type="Gene3D" id="3.40.1350.10">
    <property type="match status" value="1"/>
</dbReference>
<keyword evidence="3" id="KW-1185">Reference proteome</keyword>
<dbReference type="InterPro" id="IPR003509">
    <property type="entry name" value="UPF0102_YraN-like"/>
</dbReference>
<evidence type="ECO:0000313" key="3">
    <source>
        <dbReference type="Proteomes" id="UP000271469"/>
    </source>
</evidence>
<protein>
    <submittedName>
        <fullName evidence="2">Uncharacterized protein</fullName>
    </submittedName>
</protein>
<proteinExistence type="inferred from homology"/>
<name>A0A3G8JG97_9ACTN</name>
<gene>
    <name evidence="2" type="ORF">D7316_00613</name>
</gene>
<organism evidence="2 3">
    <name type="scientific">Gordonia insulae</name>
    <dbReference type="NCBI Taxonomy" id="2420509"/>
    <lineage>
        <taxon>Bacteria</taxon>
        <taxon>Bacillati</taxon>
        <taxon>Actinomycetota</taxon>
        <taxon>Actinomycetes</taxon>
        <taxon>Mycobacteriales</taxon>
        <taxon>Gordoniaceae</taxon>
        <taxon>Gordonia</taxon>
    </lineage>
</organism>
<dbReference type="AlphaFoldDB" id="A0A3G8JG97"/>